<evidence type="ECO:0000313" key="2">
    <source>
        <dbReference type="Proteomes" id="UP000044098"/>
    </source>
</evidence>
<organism evidence="1 2">
    <name type="scientific">Achromobacter aegrifaciens</name>
    <dbReference type="NCBI Taxonomy" id="1287736"/>
    <lineage>
        <taxon>Bacteria</taxon>
        <taxon>Pseudomonadati</taxon>
        <taxon>Pseudomonadota</taxon>
        <taxon>Betaproteobacteria</taxon>
        <taxon>Burkholderiales</taxon>
        <taxon>Alcaligenaceae</taxon>
        <taxon>Achromobacter</taxon>
    </lineage>
</organism>
<protein>
    <submittedName>
        <fullName evidence="1">Uncharacterized protein conserved in bacteria</fullName>
    </submittedName>
</protein>
<sequence length="457" mass="49400">MKQSNRQGLAFDRATVRTIDAYGRMHVAISNISKATVNPYRGNEIPDWEALGLDANRIYFLLRDPQELEKAASTFNGIQLLHIHIPVDANQPRKERVVGTTGTDATFQAPYLKNSLVVWDAIAIAGINSEEQKELSSAYGYRADMTPGVYEGVAYDGVMRDIRGNHVALVEVGRAGPDVVVGDSSTLNPSEIPKMKLSKTAAVVAGALGAHIRPRLAQDAALGDLTPFLKGVSRKNLKSEQPRIVRAMQNHFKGKLAQDADLEDLKEVIEVFTDPAVAPIGEDEDENVIEPKPVAQDDELMGKLREMLGAKLGHEEAERVMSALGEPPAAAASDEPPGTAGTPEAAVTKQAMDQALAKAQKDGEQAAVTRMTAIRTAEQECRPILGEIVAQDSAEAVYKMALDVKGIDLTDTPPAAYRAMVKMALAQDQAPQTPRVAMDSAAHKSFRDRFPNIPKVI</sequence>
<dbReference type="EMBL" id="CYTK01000003">
    <property type="protein sequence ID" value="CUJ00621.1"/>
    <property type="molecule type" value="Genomic_DNA"/>
</dbReference>
<comment type="caution">
    <text evidence="1">The sequence shown here is derived from an EMBL/GenBank/DDBJ whole genome shotgun (WGS) entry which is preliminary data.</text>
</comment>
<proteinExistence type="predicted"/>
<gene>
    <name evidence="1" type="ORF">ERS370000_02404</name>
</gene>
<dbReference type="AlphaFoldDB" id="A0AAD2IZ19"/>
<dbReference type="RefSeq" id="WP_054453392.1">
    <property type="nucleotide sequence ID" value="NZ_CYTK01000003.1"/>
</dbReference>
<reference evidence="1 2" key="1">
    <citation type="submission" date="2015-09" db="EMBL/GenBank/DDBJ databases">
        <authorList>
            <consortium name="Pathogen Informatics"/>
        </authorList>
    </citation>
    <scope>NUCLEOTIDE SEQUENCE [LARGE SCALE GENOMIC DNA]</scope>
    <source>
        <strain evidence="1 2">2789STDY5608625</strain>
    </source>
</reference>
<accession>A0AAD2IZ19</accession>
<dbReference type="InterPro" id="IPR016913">
    <property type="entry name" value="UCP029215"/>
</dbReference>
<dbReference type="Pfam" id="PF09979">
    <property type="entry name" value="DUF2213"/>
    <property type="match status" value="1"/>
</dbReference>
<evidence type="ECO:0000313" key="1">
    <source>
        <dbReference type="EMBL" id="CUJ00621.1"/>
    </source>
</evidence>
<name>A0AAD2IZ19_ACHAE</name>
<dbReference type="Proteomes" id="UP000044098">
    <property type="component" value="Unassembled WGS sequence"/>
</dbReference>